<dbReference type="InterPro" id="IPR020904">
    <property type="entry name" value="Sc_DH/Rdtase_CS"/>
</dbReference>
<sequence>MQDLTGKVALVTGASSGIGRGIAIALAQAGMTVVAAARRQDRLAALAQETSGRIVPVTADVTDEAAVERLFAEADRSGPLSLLVNNAGIADDRAIDDLTLARWREVMDANLTSAFLCSRAAMRRMKAQGGGRIMTIGSLSASIPRAHSPAYTASKFALEGLTRSLALDGRDHLVTAGILHPGATRSELAPGITDKLQGDCLDPAQLGELMTYIARLPPELSLLDATILPVRIPFLGRG</sequence>
<dbReference type="EC" id="1.-.-.-" evidence="4"/>
<evidence type="ECO:0000313" key="4">
    <source>
        <dbReference type="EMBL" id="MFC7703700.1"/>
    </source>
</evidence>
<gene>
    <name evidence="4" type="ORF">ACFQXB_05785</name>
</gene>
<dbReference type="EMBL" id="JBHTFQ010000002">
    <property type="protein sequence ID" value="MFC7703700.1"/>
    <property type="molecule type" value="Genomic_DNA"/>
</dbReference>
<dbReference type="PANTHER" id="PTHR43669">
    <property type="entry name" value="5-KETO-D-GLUCONATE 5-REDUCTASE"/>
    <property type="match status" value="1"/>
</dbReference>
<dbReference type="GO" id="GO:0016491">
    <property type="term" value="F:oxidoreductase activity"/>
    <property type="evidence" value="ECO:0007669"/>
    <property type="project" value="UniProtKB-KW"/>
</dbReference>
<evidence type="ECO:0000256" key="2">
    <source>
        <dbReference type="ARBA" id="ARBA00023002"/>
    </source>
</evidence>
<keyword evidence="2 4" id="KW-0560">Oxidoreductase</keyword>
<dbReference type="SUPFAM" id="SSF51735">
    <property type="entry name" value="NAD(P)-binding Rossmann-fold domains"/>
    <property type="match status" value="1"/>
</dbReference>
<reference evidence="5" key="1">
    <citation type="journal article" date="2019" name="Int. J. Syst. Evol. Microbiol.">
        <title>The Global Catalogue of Microorganisms (GCM) 10K type strain sequencing project: providing services to taxonomists for standard genome sequencing and annotation.</title>
        <authorList>
            <consortium name="The Broad Institute Genomics Platform"/>
            <consortium name="The Broad Institute Genome Sequencing Center for Infectious Disease"/>
            <person name="Wu L."/>
            <person name="Ma J."/>
        </authorList>
    </citation>
    <scope>NUCLEOTIDE SEQUENCE [LARGE SCALE GENOMIC DNA]</scope>
    <source>
        <strain evidence="5">CGMCC 1.12750</strain>
    </source>
</reference>
<dbReference type="PANTHER" id="PTHR43669:SF3">
    <property type="entry name" value="ALCOHOL DEHYDROGENASE, PUTATIVE (AFU_ORTHOLOGUE AFUA_3G03445)-RELATED"/>
    <property type="match status" value="1"/>
</dbReference>
<comment type="caution">
    <text evidence="4">The sequence shown here is derived from an EMBL/GenBank/DDBJ whole genome shotgun (WGS) entry which is preliminary data.</text>
</comment>
<dbReference type="PROSITE" id="PS00061">
    <property type="entry name" value="ADH_SHORT"/>
    <property type="match status" value="1"/>
</dbReference>
<proteinExistence type="inferred from homology"/>
<keyword evidence="5" id="KW-1185">Reference proteome</keyword>
<organism evidence="4 5">
    <name type="scientific">Plastorhodobacter daqingensis</name>
    <dbReference type="NCBI Taxonomy" id="1387281"/>
    <lineage>
        <taxon>Bacteria</taxon>
        <taxon>Pseudomonadati</taxon>
        <taxon>Pseudomonadota</taxon>
        <taxon>Alphaproteobacteria</taxon>
        <taxon>Rhodobacterales</taxon>
        <taxon>Paracoccaceae</taxon>
        <taxon>Plastorhodobacter</taxon>
    </lineage>
</organism>
<name>A0ABW2UI49_9RHOB</name>
<dbReference type="Proteomes" id="UP001596516">
    <property type="component" value="Unassembled WGS sequence"/>
</dbReference>
<dbReference type="Pfam" id="PF00106">
    <property type="entry name" value="adh_short"/>
    <property type="match status" value="1"/>
</dbReference>
<evidence type="ECO:0000313" key="5">
    <source>
        <dbReference type="Proteomes" id="UP001596516"/>
    </source>
</evidence>
<evidence type="ECO:0000256" key="3">
    <source>
        <dbReference type="RuleBase" id="RU000363"/>
    </source>
</evidence>
<comment type="similarity">
    <text evidence="1 3">Belongs to the short-chain dehydrogenases/reductases (SDR) family.</text>
</comment>
<accession>A0ABW2UI49</accession>
<evidence type="ECO:0000256" key="1">
    <source>
        <dbReference type="ARBA" id="ARBA00006484"/>
    </source>
</evidence>
<dbReference type="InterPro" id="IPR036291">
    <property type="entry name" value="NAD(P)-bd_dom_sf"/>
</dbReference>
<dbReference type="CDD" id="cd05233">
    <property type="entry name" value="SDR_c"/>
    <property type="match status" value="1"/>
</dbReference>
<dbReference type="PRINTS" id="PR00080">
    <property type="entry name" value="SDRFAMILY"/>
</dbReference>
<dbReference type="RefSeq" id="WP_377400487.1">
    <property type="nucleotide sequence ID" value="NZ_JBHTFQ010000002.1"/>
</dbReference>
<dbReference type="PRINTS" id="PR00081">
    <property type="entry name" value="GDHRDH"/>
</dbReference>
<protein>
    <submittedName>
        <fullName evidence="4">SDR family oxidoreductase</fullName>
        <ecNumber evidence="4">1.-.-.-</ecNumber>
    </submittedName>
</protein>
<dbReference type="Gene3D" id="3.40.50.720">
    <property type="entry name" value="NAD(P)-binding Rossmann-like Domain"/>
    <property type="match status" value="1"/>
</dbReference>
<dbReference type="InterPro" id="IPR002347">
    <property type="entry name" value="SDR_fam"/>
</dbReference>